<feature type="compositionally biased region" description="Basic and acidic residues" evidence="8">
    <location>
        <begin position="237"/>
        <end position="246"/>
    </location>
</feature>
<comment type="subcellular location">
    <subcellularLocation>
        <location evidence="1">Nucleus</location>
    </subcellularLocation>
</comment>
<dbReference type="STRING" id="1835702.A0A1F5LD94"/>
<keyword evidence="5" id="KW-0862">Zinc</keyword>
<reference evidence="10 11" key="1">
    <citation type="journal article" date="2016" name="Sci. Rep.">
        <title>Penicillium arizonense, a new, genome sequenced fungal species, reveals a high chemical diversity in secreted metabolites.</title>
        <authorList>
            <person name="Grijseels S."/>
            <person name="Nielsen J.C."/>
            <person name="Randelovic M."/>
            <person name="Nielsen J."/>
            <person name="Nielsen K.F."/>
            <person name="Workman M."/>
            <person name="Frisvad J.C."/>
        </authorList>
    </citation>
    <scope>NUCLEOTIDE SEQUENCE [LARGE SCALE GENOMIC DNA]</scope>
    <source>
        <strain evidence="10 11">CBS 141311</strain>
    </source>
</reference>
<dbReference type="FunFam" id="3.30.160.60:FF:002343">
    <property type="entry name" value="Zinc finger protein 33A"/>
    <property type="match status" value="1"/>
</dbReference>
<dbReference type="PANTHER" id="PTHR40626:SF11">
    <property type="entry name" value="ZINC FINGER PROTEIN YPR022C"/>
    <property type="match status" value="1"/>
</dbReference>
<dbReference type="Gene3D" id="3.30.160.60">
    <property type="entry name" value="Classic Zinc Finger"/>
    <property type="match status" value="2"/>
</dbReference>
<accession>A0A1F5LD94</accession>
<dbReference type="RefSeq" id="XP_022486628.1">
    <property type="nucleotide sequence ID" value="XM_022633485.1"/>
</dbReference>
<keyword evidence="3" id="KW-0677">Repeat</keyword>
<evidence type="ECO:0000256" key="6">
    <source>
        <dbReference type="ARBA" id="ARBA00023242"/>
    </source>
</evidence>
<dbReference type="GeneID" id="34578219"/>
<evidence type="ECO:0000256" key="3">
    <source>
        <dbReference type="ARBA" id="ARBA00022737"/>
    </source>
</evidence>
<feature type="region of interest" description="Disordered" evidence="8">
    <location>
        <begin position="94"/>
        <end position="126"/>
    </location>
</feature>
<keyword evidence="2" id="KW-0479">Metal-binding</keyword>
<dbReference type="Proteomes" id="UP000177622">
    <property type="component" value="Unassembled WGS sequence"/>
</dbReference>
<name>A0A1F5LD94_PENAI</name>
<sequence length="714" mass="80347">MPNERLRNKRERLCSWCSKSFTKDEHLARHVRTHTREKPFICPICRKPFSRHDSLLRHMKCHSSSVLQKGLEARAALGDTNDASQKCHDHQISSYGLSPGFRKPPTPPPQSSAVGAEYPGGTNTRSASYSFANDQGTTTSTFEEVAPIQQGEQRENVSGFPTLGSQSHLTTLDSSFTDFSQHGSWLFENSNIQVPAWFADDDFDLNALNSEIMMSTTNWLPGHLSHSQNEPTGHPIQPHDEGNNPSREELIRTHWHTYMGPTWQGLSRTGHITPEMIPEQTQVDEAYRASLAVKLQPDIPFLPLPSTDFLWEGYFSRQGLETIAMIQAALIGQTFGLLSGRQKDLLIAQTFHGTLVVWAKRATGAQMMKKASDYISLSDISHAPEKAWKTWIQAEERNRLLAGIHVHDVEISELFIADPYFRHSPSKLPPLSADDLWLAKTPKEWSQKMISHLSGSNSYASSLRPSTRIADELSLSQPTNLTNGFHTYLALESLAASAMEAKSTINSKQQSSYEDALIRFYETNITPNEDQNGAKYSLAVLWHSTFISLYADINRIELAIGKEGLTESQLHREYIREWVSSPNGQRCALHAALILRELEKIPIGAEPPIHVPRIIFRAALVWFCYTEFGADRTTNRHQSVEFPELQKIGINCQRLNFEANGFKVLRPTISESSTFCGLVDILPRVGHWGISRLFASILNLLVPDVKDDERCPRL</sequence>
<evidence type="ECO:0000256" key="2">
    <source>
        <dbReference type="ARBA" id="ARBA00022723"/>
    </source>
</evidence>
<evidence type="ECO:0000256" key="4">
    <source>
        <dbReference type="ARBA" id="ARBA00022771"/>
    </source>
</evidence>
<evidence type="ECO:0000256" key="5">
    <source>
        <dbReference type="ARBA" id="ARBA00022833"/>
    </source>
</evidence>
<dbReference type="InterPro" id="IPR036236">
    <property type="entry name" value="Znf_C2H2_sf"/>
</dbReference>
<feature type="domain" description="C2H2-type" evidence="9">
    <location>
        <begin position="40"/>
        <end position="67"/>
    </location>
</feature>
<dbReference type="PROSITE" id="PS00028">
    <property type="entry name" value="ZINC_FINGER_C2H2_1"/>
    <property type="match status" value="2"/>
</dbReference>
<evidence type="ECO:0000256" key="8">
    <source>
        <dbReference type="SAM" id="MobiDB-lite"/>
    </source>
</evidence>
<dbReference type="PROSITE" id="PS50157">
    <property type="entry name" value="ZINC_FINGER_C2H2_2"/>
    <property type="match status" value="2"/>
</dbReference>
<dbReference type="InterPro" id="IPR051059">
    <property type="entry name" value="VerF-like"/>
</dbReference>
<gene>
    <name evidence="10" type="ORF">PENARI_c014G04541</name>
</gene>
<dbReference type="EMBL" id="LXJU01000014">
    <property type="protein sequence ID" value="OGE51183.1"/>
    <property type="molecule type" value="Genomic_DNA"/>
</dbReference>
<keyword evidence="4 7" id="KW-0863">Zinc-finger</keyword>
<evidence type="ECO:0000313" key="11">
    <source>
        <dbReference type="Proteomes" id="UP000177622"/>
    </source>
</evidence>
<evidence type="ECO:0000256" key="1">
    <source>
        <dbReference type="ARBA" id="ARBA00004123"/>
    </source>
</evidence>
<organism evidence="10 11">
    <name type="scientific">Penicillium arizonense</name>
    <dbReference type="NCBI Taxonomy" id="1835702"/>
    <lineage>
        <taxon>Eukaryota</taxon>
        <taxon>Fungi</taxon>
        <taxon>Dikarya</taxon>
        <taxon>Ascomycota</taxon>
        <taxon>Pezizomycotina</taxon>
        <taxon>Eurotiomycetes</taxon>
        <taxon>Eurotiomycetidae</taxon>
        <taxon>Eurotiales</taxon>
        <taxon>Aspergillaceae</taxon>
        <taxon>Penicillium</taxon>
    </lineage>
</organism>
<dbReference type="Pfam" id="PF00096">
    <property type="entry name" value="zf-C2H2"/>
    <property type="match status" value="2"/>
</dbReference>
<evidence type="ECO:0000259" key="9">
    <source>
        <dbReference type="PROSITE" id="PS50157"/>
    </source>
</evidence>
<dbReference type="GO" id="GO:0008270">
    <property type="term" value="F:zinc ion binding"/>
    <property type="evidence" value="ECO:0007669"/>
    <property type="project" value="UniProtKB-KW"/>
</dbReference>
<keyword evidence="6" id="KW-0539">Nucleus</keyword>
<dbReference type="PANTHER" id="PTHR40626">
    <property type="entry name" value="MIP31509P"/>
    <property type="match status" value="1"/>
</dbReference>
<dbReference type="GO" id="GO:0000978">
    <property type="term" value="F:RNA polymerase II cis-regulatory region sequence-specific DNA binding"/>
    <property type="evidence" value="ECO:0007669"/>
    <property type="project" value="InterPro"/>
</dbReference>
<dbReference type="GO" id="GO:0000785">
    <property type="term" value="C:chromatin"/>
    <property type="evidence" value="ECO:0007669"/>
    <property type="project" value="TreeGrafter"/>
</dbReference>
<dbReference type="OrthoDB" id="10018191at2759"/>
<dbReference type="AlphaFoldDB" id="A0A1F5LD94"/>
<evidence type="ECO:0000313" key="10">
    <source>
        <dbReference type="EMBL" id="OGE51183.1"/>
    </source>
</evidence>
<dbReference type="InterPro" id="IPR013087">
    <property type="entry name" value="Znf_C2H2_type"/>
</dbReference>
<keyword evidence="11" id="KW-1185">Reference proteome</keyword>
<feature type="domain" description="C2H2-type" evidence="9">
    <location>
        <begin position="12"/>
        <end position="39"/>
    </location>
</feature>
<proteinExistence type="predicted"/>
<feature type="region of interest" description="Disordered" evidence="8">
    <location>
        <begin position="221"/>
        <end position="246"/>
    </location>
</feature>
<dbReference type="GO" id="GO:0000981">
    <property type="term" value="F:DNA-binding transcription factor activity, RNA polymerase II-specific"/>
    <property type="evidence" value="ECO:0007669"/>
    <property type="project" value="InterPro"/>
</dbReference>
<dbReference type="SMART" id="SM00355">
    <property type="entry name" value="ZnF_C2H2"/>
    <property type="match status" value="2"/>
</dbReference>
<comment type="caution">
    <text evidence="10">The sequence shown here is derived from an EMBL/GenBank/DDBJ whole genome shotgun (WGS) entry which is preliminary data.</text>
</comment>
<dbReference type="SUPFAM" id="SSF57667">
    <property type="entry name" value="beta-beta-alpha zinc fingers"/>
    <property type="match status" value="1"/>
</dbReference>
<protein>
    <recommendedName>
        <fullName evidence="9">C2H2-type domain-containing protein</fullName>
    </recommendedName>
</protein>
<feature type="compositionally biased region" description="Polar residues" evidence="8">
    <location>
        <begin position="221"/>
        <end position="231"/>
    </location>
</feature>
<evidence type="ECO:0000256" key="7">
    <source>
        <dbReference type="PROSITE-ProRule" id="PRU00042"/>
    </source>
</evidence>
<dbReference type="GO" id="GO:0005634">
    <property type="term" value="C:nucleus"/>
    <property type="evidence" value="ECO:0007669"/>
    <property type="project" value="UniProtKB-SubCell"/>
</dbReference>